<proteinExistence type="predicted"/>
<sequence length="316" mass="36873">MGNSSSRKCKQHMNRRNEIAIKDVRAARIDERPLTFEENFNSRQACEQQRRSVSSVLHFPTATNDCSAPQRDKKRCFSETNVLLTGVLRKEPLFRNFESDARLGNCDRFTRDKLLPLLGQKDSVDAADDCESKFPFALSSDEFNRVYQSLKREEQLMSEIRLLKLQKIMLKNRLDSMEHDRETLKIKCQALELQLNQRDRSVSTPSLLSPRSPIIRKADDQRVRESYHRNLDSSLWLSDRRINKAHSRPQVTFNLTPDTIQYSSTDDPLDSFDILCQKLKSEINVLETQLNNVNRRVQMPSSYRSPTWLAKRSVRH</sequence>
<dbReference type="Proteomes" id="UP000046395">
    <property type="component" value="Unassembled WGS sequence"/>
</dbReference>
<name>A0A5S6QZG7_TRIMR</name>
<accession>A0A5S6QZG7</accession>
<evidence type="ECO:0000313" key="2">
    <source>
        <dbReference type="Proteomes" id="UP000046395"/>
    </source>
</evidence>
<evidence type="ECO:0000313" key="3">
    <source>
        <dbReference type="WBParaSite" id="TMUE_3000012543.1"/>
    </source>
</evidence>
<feature type="coiled-coil region" evidence="1">
    <location>
        <begin position="167"/>
        <end position="194"/>
    </location>
</feature>
<dbReference type="AlphaFoldDB" id="A0A5S6QZG7"/>
<keyword evidence="1" id="KW-0175">Coiled coil</keyword>
<keyword evidence="2" id="KW-1185">Reference proteome</keyword>
<protein>
    <submittedName>
        <fullName evidence="3">Uncharacterized protein</fullName>
    </submittedName>
</protein>
<organism evidence="2 3">
    <name type="scientific">Trichuris muris</name>
    <name type="common">Mouse whipworm</name>
    <dbReference type="NCBI Taxonomy" id="70415"/>
    <lineage>
        <taxon>Eukaryota</taxon>
        <taxon>Metazoa</taxon>
        <taxon>Ecdysozoa</taxon>
        <taxon>Nematoda</taxon>
        <taxon>Enoplea</taxon>
        <taxon>Dorylaimia</taxon>
        <taxon>Trichinellida</taxon>
        <taxon>Trichuridae</taxon>
        <taxon>Trichuris</taxon>
    </lineage>
</organism>
<evidence type="ECO:0000256" key="1">
    <source>
        <dbReference type="SAM" id="Coils"/>
    </source>
</evidence>
<dbReference type="WBParaSite" id="TMUE_3000012543.1">
    <property type="protein sequence ID" value="TMUE_3000012543.1"/>
    <property type="gene ID" value="WBGene00288481"/>
</dbReference>
<reference evidence="3" key="1">
    <citation type="submission" date="2019-12" db="UniProtKB">
        <authorList>
            <consortium name="WormBaseParasite"/>
        </authorList>
    </citation>
    <scope>IDENTIFICATION</scope>
</reference>